<dbReference type="CDD" id="cd02859">
    <property type="entry name" value="E_set_AMPKbeta_like_N"/>
    <property type="match status" value="1"/>
</dbReference>
<evidence type="ECO:0000259" key="3">
    <source>
        <dbReference type="Pfam" id="PF16561"/>
    </source>
</evidence>
<dbReference type="Gene3D" id="2.60.40.10">
    <property type="entry name" value="Immunoglobulins"/>
    <property type="match status" value="1"/>
</dbReference>
<dbReference type="InterPro" id="IPR032640">
    <property type="entry name" value="AMPK1_CBM"/>
</dbReference>
<name>A0A6P5FD77_ANACO</name>
<evidence type="ECO:0000256" key="2">
    <source>
        <dbReference type="SAM" id="MobiDB-lite"/>
    </source>
</evidence>
<dbReference type="GO" id="GO:0009507">
    <property type="term" value="C:chloroplast"/>
    <property type="evidence" value="ECO:0007669"/>
    <property type="project" value="UniProtKB-ARBA"/>
</dbReference>
<dbReference type="Pfam" id="PF16561">
    <property type="entry name" value="AMPK1_CBM"/>
    <property type="match status" value="1"/>
</dbReference>
<dbReference type="InterPro" id="IPR014756">
    <property type="entry name" value="Ig_E-set"/>
</dbReference>
<evidence type="ECO:0000313" key="5">
    <source>
        <dbReference type="RefSeq" id="XP_020093904.1"/>
    </source>
</evidence>
<dbReference type="InterPro" id="IPR013783">
    <property type="entry name" value="Ig-like_fold"/>
</dbReference>
<reference evidence="4" key="1">
    <citation type="journal article" date="2015" name="Nat. Genet.">
        <title>The pineapple genome and the evolution of CAM photosynthesis.</title>
        <authorList>
            <person name="Ming R."/>
            <person name="VanBuren R."/>
            <person name="Wai C.M."/>
            <person name="Tang H."/>
            <person name="Schatz M.C."/>
            <person name="Bowers J.E."/>
            <person name="Lyons E."/>
            <person name="Wang M.L."/>
            <person name="Chen J."/>
            <person name="Biggers E."/>
            <person name="Zhang J."/>
            <person name="Huang L."/>
            <person name="Zhang L."/>
            <person name="Miao W."/>
            <person name="Zhang J."/>
            <person name="Ye Z."/>
            <person name="Miao C."/>
            <person name="Lin Z."/>
            <person name="Wang H."/>
            <person name="Zhou H."/>
            <person name="Yim W.C."/>
            <person name="Priest H.D."/>
            <person name="Zheng C."/>
            <person name="Woodhouse M."/>
            <person name="Edger P.P."/>
            <person name="Guyot R."/>
            <person name="Guo H.B."/>
            <person name="Guo H."/>
            <person name="Zheng G."/>
            <person name="Singh R."/>
            <person name="Sharma A."/>
            <person name="Min X."/>
            <person name="Zheng Y."/>
            <person name="Lee H."/>
            <person name="Gurtowski J."/>
            <person name="Sedlazeck F.J."/>
            <person name="Harkess A."/>
            <person name="McKain M.R."/>
            <person name="Liao Z."/>
            <person name="Fang J."/>
            <person name="Liu J."/>
            <person name="Zhang X."/>
            <person name="Zhang Q."/>
            <person name="Hu W."/>
            <person name="Qin Y."/>
            <person name="Wang K."/>
            <person name="Chen L.Y."/>
            <person name="Shirley N."/>
            <person name="Lin Y.R."/>
            <person name="Liu L.Y."/>
            <person name="Hernandez A.G."/>
            <person name="Wright C.L."/>
            <person name="Bulone V."/>
            <person name="Tuskan G.A."/>
            <person name="Heath K."/>
            <person name="Zee F."/>
            <person name="Moore P.H."/>
            <person name="Sunkar R."/>
            <person name="Leebens-Mack J.H."/>
            <person name="Mockler T."/>
            <person name="Bennetzen J.L."/>
            <person name="Freeling M."/>
            <person name="Sankoff D."/>
            <person name="Paterson A.H."/>
            <person name="Zhu X."/>
            <person name="Yang X."/>
            <person name="Smith J.A."/>
            <person name="Cushman J.C."/>
            <person name="Paull R.E."/>
            <person name="Yu Q."/>
        </authorList>
    </citation>
    <scope>NUCLEOTIDE SEQUENCE [LARGE SCALE GENOMIC DNA]</scope>
    <source>
        <strain evidence="4">cv. F153</strain>
    </source>
</reference>
<protein>
    <submittedName>
        <fullName evidence="5">Uncharacterized protein LOC109713977 isoform X5</fullName>
    </submittedName>
</protein>
<proteinExistence type="predicted"/>
<dbReference type="RefSeq" id="XP_020093904.1">
    <property type="nucleotide sequence ID" value="XM_020238315.1"/>
</dbReference>
<dbReference type="AlphaFoldDB" id="A0A6P5FD77"/>
<evidence type="ECO:0000256" key="1">
    <source>
        <dbReference type="SAM" id="Coils"/>
    </source>
</evidence>
<accession>A0A6P5FD77</accession>
<reference evidence="5" key="2">
    <citation type="submission" date="2025-08" db="UniProtKB">
        <authorList>
            <consortium name="RefSeq"/>
        </authorList>
    </citation>
    <scope>IDENTIFICATION</scope>
    <source>
        <tissue evidence="5">Leaf</tissue>
    </source>
</reference>
<dbReference type="OrthoDB" id="531008at2759"/>
<feature type="region of interest" description="Disordered" evidence="2">
    <location>
        <begin position="113"/>
        <end position="136"/>
    </location>
</feature>
<gene>
    <name evidence="5" type="primary">LOC109713977</name>
</gene>
<evidence type="ECO:0000313" key="4">
    <source>
        <dbReference type="Proteomes" id="UP000515123"/>
    </source>
</evidence>
<organism evidence="4 5">
    <name type="scientific">Ananas comosus</name>
    <name type="common">Pineapple</name>
    <name type="synonym">Ananas ananas</name>
    <dbReference type="NCBI Taxonomy" id="4615"/>
    <lineage>
        <taxon>Eukaryota</taxon>
        <taxon>Viridiplantae</taxon>
        <taxon>Streptophyta</taxon>
        <taxon>Embryophyta</taxon>
        <taxon>Tracheophyta</taxon>
        <taxon>Spermatophyta</taxon>
        <taxon>Magnoliopsida</taxon>
        <taxon>Liliopsida</taxon>
        <taxon>Poales</taxon>
        <taxon>Bromeliaceae</taxon>
        <taxon>Bromelioideae</taxon>
        <taxon>Ananas</taxon>
    </lineage>
</organism>
<feature type="coiled-coil region" evidence="1">
    <location>
        <begin position="250"/>
        <end position="277"/>
    </location>
</feature>
<sequence length="366" mass="41518">MALFHHLLTYSPFPKLEQYPPTCRSLRKPVCRNLSLACSGEQPREKAKSSRRTKSDKEVCNELREFMSVIGLPENRVPTLKELSEHGRKDLANIVRRRGYKAITKLLLSSNANDSEYSDENHERNNSAEDKSSGREVTAPIVTAEYVFFSSDSPVMDEDTFNSNGTIFANSNAVVHKSSDSSVNILHSKAAKFIQTGELDDLEAIVVSQPVTPSIEDKFHKRGIYSSYEGTNFGEESASKAFVKDNQIEISRLKALLHQKEMELSRLKQQIEEEKVQIDYWANGEVVEIAGSFNGWQHRIKMDLDPSSQSTNPSVSRQSLHWTTILWLYPGVYEIKFIVDGNWRTDSRREIVTSGNITNNVLRVDQ</sequence>
<dbReference type="SUPFAM" id="SSF81296">
    <property type="entry name" value="E set domains"/>
    <property type="match status" value="1"/>
</dbReference>
<dbReference type="Proteomes" id="UP000515123">
    <property type="component" value="Linkage group 8"/>
</dbReference>
<feature type="compositionally biased region" description="Basic and acidic residues" evidence="2">
    <location>
        <begin position="119"/>
        <end position="134"/>
    </location>
</feature>
<dbReference type="GeneID" id="109713977"/>
<dbReference type="PANTHER" id="PTHR47434:SF2">
    <property type="entry name" value="PROTEIN PTST HOMOLOG 3, CHLOROPLASTIC"/>
    <property type="match status" value="1"/>
</dbReference>
<keyword evidence="1" id="KW-0175">Coiled coil</keyword>
<dbReference type="PANTHER" id="PTHR47434">
    <property type="entry name" value="PROTEIN PTST HOMOLOG 3, CHLOROPLASTIC"/>
    <property type="match status" value="1"/>
</dbReference>
<keyword evidence="4" id="KW-1185">Reference proteome</keyword>
<feature type="domain" description="AMP-activated protein kinase glycogen-binding" evidence="3">
    <location>
        <begin position="276"/>
        <end position="365"/>
    </location>
</feature>